<evidence type="ECO:0000313" key="4">
    <source>
        <dbReference type="EMBL" id="KAL5112640.1"/>
    </source>
</evidence>
<dbReference type="InterPro" id="IPR017884">
    <property type="entry name" value="SANT_dom"/>
</dbReference>
<dbReference type="PANTHER" id="PTHR12374">
    <property type="entry name" value="TRANSCRIPTIONAL ADAPTOR 2 ADA2 -RELATED"/>
    <property type="match status" value="1"/>
</dbReference>
<dbReference type="Pfam" id="PF00249">
    <property type="entry name" value="Myb_DNA-binding"/>
    <property type="match status" value="1"/>
</dbReference>
<dbReference type="PANTHER" id="PTHR12374:SF63">
    <property type="entry name" value="TRANSCRIPTIONAL ADAPTER 2-BETA"/>
    <property type="match status" value="1"/>
</dbReference>
<feature type="region of interest" description="Disordered" evidence="1">
    <location>
        <begin position="501"/>
        <end position="546"/>
    </location>
</feature>
<gene>
    <name evidence="4" type="ORF">TcWFU_008036</name>
</gene>
<dbReference type="Pfam" id="PF22941">
    <property type="entry name" value="TADA2A-like_3rd"/>
    <property type="match status" value="1"/>
</dbReference>
<accession>A0ABR4QSK5</accession>
<sequence length="546" mass="60106">MIYSQKSVSKWAEFVWTVENELAFLEYVESCGLGNWLDVSSKLGNMSPLECRRHYESTYVSGIMSSVRKSPRHIMDLNTKDQSNNDFSAIYKASFRVPPDFCKKLGLMPKRDDYECDYDNNAETSIARIRSDFLDDELYRDLALARIDMFIEILRRRRLRHMVVTKLNLLAHVLPKLLPAKVTNSSHGDSPVSLVSGPSQLSGGSDKASRRRLISQRQLRRRMLPAPLCGHIGERSGNSDYLPIEGAVKQPPPSIESLQDSGVAFSESSIQSVPSVDTPATASASSPAEDMVPGEGNGRDASSSTTPTRPWSCSFPIVGSIPLGATSSVDPSGTYPSLSTPSSWTITKTNGTPQHLSIIKGKSLSHLDRDIYSSEPPANCCIPPHFAEPLKPLLRFLSPSEANILLHQLHREHVLRQEIEQLQQLKQSQGIFLSGTHLAGEVTAAAVGDSDESSPEDAGQGLALRAGGPVMSSRRRRGVAFGASRRSKRWANRFPTLVGPRRECESRRSDVNGSPTGSGVAPKRRGRPSLHNQGNRQQPRHRLVHM</sequence>
<comment type="caution">
    <text evidence="4">The sequence shown here is derived from an EMBL/GenBank/DDBJ whole genome shotgun (WGS) entry which is preliminary data.</text>
</comment>
<reference evidence="4 5" key="1">
    <citation type="journal article" date="2022" name="Front. Cell. Infect. Microbiol.">
        <title>The Genomes of Two Strains of Taenia crassiceps the Animal Model for the Study of Human Cysticercosis.</title>
        <authorList>
            <person name="Bobes R.J."/>
            <person name="Estrada K."/>
            <person name="Rios-Valencia D.G."/>
            <person name="Calderon-Gallegos A."/>
            <person name="de la Torre P."/>
            <person name="Carrero J.C."/>
            <person name="Sanchez-Flores A."/>
            <person name="Laclette J.P."/>
        </authorList>
    </citation>
    <scope>NUCLEOTIDE SEQUENCE [LARGE SCALE GENOMIC DNA]</scope>
    <source>
        <strain evidence="4">WFUcys</strain>
    </source>
</reference>
<dbReference type="SUPFAM" id="SSF46689">
    <property type="entry name" value="Homeodomain-like"/>
    <property type="match status" value="1"/>
</dbReference>
<feature type="compositionally biased region" description="Basic and acidic residues" evidence="1">
    <location>
        <begin position="501"/>
        <end position="510"/>
    </location>
</feature>
<dbReference type="PROSITE" id="PS50090">
    <property type="entry name" value="MYB_LIKE"/>
    <property type="match status" value="1"/>
</dbReference>
<feature type="region of interest" description="Disordered" evidence="1">
    <location>
        <begin position="446"/>
        <end position="485"/>
    </location>
</feature>
<evidence type="ECO:0000256" key="1">
    <source>
        <dbReference type="SAM" id="MobiDB-lite"/>
    </source>
</evidence>
<feature type="domain" description="Myb-like" evidence="2">
    <location>
        <begin position="16"/>
        <end position="59"/>
    </location>
</feature>
<proteinExistence type="predicted"/>
<dbReference type="SMART" id="SM00717">
    <property type="entry name" value="SANT"/>
    <property type="match status" value="1"/>
</dbReference>
<feature type="compositionally biased region" description="Polar residues" evidence="1">
    <location>
        <begin position="300"/>
        <end position="310"/>
    </location>
</feature>
<dbReference type="PROSITE" id="PS51293">
    <property type="entry name" value="SANT"/>
    <property type="match status" value="1"/>
</dbReference>
<protein>
    <submittedName>
        <fullName evidence="4">Transcriptional adapter 2-beta</fullName>
    </submittedName>
</protein>
<evidence type="ECO:0000313" key="5">
    <source>
        <dbReference type="Proteomes" id="UP001651158"/>
    </source>
</evidence>
<evidence type="ECO:0000259" key="3">
    <source>
        <dbReference type="PROSITE" id="PS51293"/>
    </source>
</evidence>
<keyword evidence="5" id="KW-1185">Reference proteome</keyword>
<dbReference type="InterPro" id="IPR009057">
    <property type="entry name" value="Homeodomain-like_sf"/>
</dbReference>
<feature type="domain" description="SANT" evidence="3">
    <location>
        <begin position="15"/>
        <end position="63"/>
    </location>
</feature>
<feature type="compositionally biased region" description="Low complexity" evidence="1">
    <location>
        <begin position="278"/>
        <end position="288"/>
    </location>
</feature>
<feature type="region of interest" description="Disordered" evidence="1">
    <location>
        <begin position="240"/>
        <end position="310"/>
    </location>
</feature>
<evidence type="ECO:0000259" key="2">
    <source>
        <dbReference type="PROSITE" id="PS50090"/>
    </source>
</evidence>
<feature type="compositionally biased region" description="Polar residues" evidence="1">
    <location>
        <begin position="256"/>
        <end position="275"/>
    </location>
</feature>
<name>A0ABR4QSK5_9CEST</name>
<feature type="region of interest" description="Disordered" evidence="1">
    <location>
        <begin position="185"/>
        <end position="213"/>
    </location>
</feature>
<dbReference type="EMBL" id="JAKROA010000001">
    <property type="protein sequence ID" value="KAL5112640.1"/>
    <property type="molecule type" value="Genomic_DNA"/>
</dbReference>
<dbReference type="CDD" id="cd00167">
    <property type="entry name" value="SANT"/>
    <property type="match status" value="1"/>
</dbReference>
<dbReference type="Gene3D" id="1.10.10.60">
    <property type="entry name" value="Homeodomain-like"/>
    <property type="match status" value="1"/>
</dbReference>
<dbReference type="InterPro" id="IPR001005">
    <property type="entry name" value="SANT/Myb"/>
</dbReference>
<dbReference type="InterPro" id="IPR055141">
    <property type="entry name" value="TADA2A_B-like_dom"/>
</dbReference>
<dbReference type="Proteomes" id="UP001651158">
    <property type="component" value="Unassembled WGS sequence"/>
</dbReference>
<organism evidence="4 5">
    <name type="scientific">Taenia crassiceps</name>
    <dbReference type="NCBI Taxonomy" id="6207"/>
    <lineage>
        <taxon>Eukaryota</taxon>
        <taxon>Metazoa</taxon>
        <taxon>Spiralia</taxon>
        <taxon>Lophotrochozoa</taxon>
        <taxon>Platyhelminthes</taxon>
        <taxon>Cestoda</taxon>
        <taxon>Eucestoda</taxon>
        <taxon>Cyclophyllidea</taxon>
        <taxon>Taeniidae</taxon>
        <taxon>Taenia</taxon>
    </lineage>
</organism>